<dbReference type="InterPro" id="IPR023997">
    <property type="entry name" value="TonB-dep_OMP_SusC/RagA_CS"/>
</dbReference>
<dbReference type="Gene3D" id="2.60.40.1120">
    <property type="entry name" value="Carboxypeptidase-like, regulatory domain"/>
    <property type="match status" value="1"/>
</dbReference>
<evidence type="ECO:0000259" key="14">
    <source>
        <dbReference type="Pfam" id="PF07715"/>
    </source>
</evidence>
<evidence type="ECO:0000256" key="5">
    <source>
        <dbReference type="ARBA" id="ARBA00022729"/>
    </source>
</evidence>
<dbReference type="PANTHER" id="PTHR30069">
    <property type="entry name" value="TONB-DEPENDENT OUTER MEMBRANE RECEPTOR"/>
    <property type="match status" value="1"/>
</dbReference>
<dbReference type="Proteomes" id="UP001209885">
    <property type="component" value="Unassembled WGS sequence"/>
</dbReference>
<keyword evidence="16" id="KW-1185">Reference proteome</keyword>
<dbReference type="PANTHER" id="PTHR30069:SF29">
    <property type="entry name" value="HEMOGLOBIN AND HEMOGLOBIN-HAPTOGLOBIN-BINDING PROTEIN 1-RELATED"/>
    <property type="match status" value="1"/>
</dbReference>
<dbReference type="PROSITE" id="PS52016">
    <property type="entry name" value="TONB_DEPENDENT_REC_3"/>
    <property type="match status" value="1"/>
</dbReference>
<comment type="caution">
    <text evidence="15">The sequence shown here is derived from an EMBL/GenBank/DDBJ whole genome shotgun (WGS) entry which is preliminary data.</text>
</comment>
<evidence type="ECO:0000256" key="11">
    <source>
        <dbReference type="RuleBase" id="RU003357"/>
    </source>
</evidence>
<dbReference type="InterPro" id="IPR000531">
    <property type="entry name" value="Beta-barrel_TonB"/>
</dbReference>
<proteinExistence type="inferred from homology"/>
<dbReference type="Gene3D" id="2.170.130.10">
    <property type="entry name" value="TonB-dependent receptor, plug domain"/>
    <property type="match status" value="1"/>
</dbReference>
<dbReference type="InterPro" id="IPR012910">
    <property type="entry name" value="Plug_dom"/>
</dbReference>
<evidence type="ECO:0000256" key="9">
    <source>
        <dbReference type="ARBA" id="ARBA00023237"/>
    </source>
</evidence>
<feature type="chain" id="PRO_5047176196" evidence="12">
    <location>
        <begin position="21"/>
        <end position="1066"/>
    </location>
</feature>
<dbReference type="SUPFAM" id="SSF56935">
    <property type="entry name" value="Porins"/>
    <property type="match status" value="1"/>
</dbReference>
<dbReference type="Gene3D" id="2.40.170.20">
    <property type="entry name" value="TonB-dependent receptor, beta-barrel domain"/>
    <property type="match status" value="1"/>
</dbReference>
<feature type="domain" description="TonB-dependent receptor-like beta-barrel" evidence="13">
    <location>
        <begin position="425"/>
        <end position="901"/>
    </location>
</feature>
<evidence type="ECO:0000256" key="8">
    <source>
        <dbReference type="ARBA" id="ARBA00023170"/>
    </source>
</evidence>
<comment type="similarity">
    <text evidence="10 11">Belongs to the TonB-dependent receptor family.</text>
</comment>
<evidence type="ECO:0000313" key="16">
    <source>
        <dbReference type="Proteomes" id="UP001209885"/>
    </source>
</evidence>
<evidence type="ECO:0000256" key="7">
    <source>
        <dbReference type="ARBA" id="ARBA00023136"/>
    </source>
</evidence>
<dbReference type="InterPro" id="IPR039426">
    <property type="entry name" value="TonB-dep_rcpt-like"/>
</dbReference>
<dbReference type="InterPro" id="IPR023996">
    <property type="entry name" value="TonB-dep_OMP_SusC/RagA"/>
</dbReference>
<dbReference type="RefSeq" id="WP_266057497.1">
    <property type="nucleotide sequence ID" value="NZ_JAPFQN010000007.1"/>
</dbReference>
<evidence type="ECO:0000256" key="6">
    <source>
        <dbReference type="ARBA" id="ARBA00023077"/>
    </source>
</evidence>
<keyword evidence="4 10" id="KW-0812">Transmembrane</keyword>
<accession>A0ABT3RT37</accession>
<evidence type="ECO:0000256" key="10">
    <source>
        <dbReference type="PROSITE-ProRule" id="PRU01360"/>
    </source>
</evidence>
<feature type="signal peptide" evidence="12">
    <location>
        <begin position="1"/>
        <end position="20"/>
    </location>
</feature>
<dbReference type="EMBL" id="JAPFQN010000007">
    <property type="protein sequence ID" value="MCX2744949.1"/>
    <property type="molecule type" value="Genomic_DNA"/>
</dbReference>
<feature type="domain" description="TonB-dependent receptor plug" evidence="14">
    <location>
        <begin position="115"/>
        <end position="237"/>
    </location>
</feature>
<reference evidence="15 16" key="1">
    <citation type="submission" date="2022-11" db="EMBL/GenBank/DDBJ databases">
        <title>The characterization of three novel Bacteroidetes species and genomic analysis of their roles in tidal elemental geochemical cycles.</title>
        <authorList>
            <person name="Ma K."/>
        </authorList>
    </citation>
    <scope>NUCLEOTIDE SEQUENCE [LARGE SCALE GENOMIC DNA]</scope>
    <source>
        <strain evidence="15 16">M17</strain>
    </source>
</reference>
<evidence type="ECO:0000256" key="12">
    <source>
        <dbReference type="SAM" id="SignalP"/>
    </source>
</evidence>
<dbReference type="InterPro" id="IPR037066">
    <property type="entry name" value="Plug_dom_sf"/>
</dbReference>
<keyword evidence="5 12" id="KW-0732">Signal</keyword>
<protein>
    <submittedName>
        <fullName evidence="15">SusC/RagA family TonB-linked outer membrane protein</fullName>
    </submittedName>
</protein>
<keyword evidence="8" id="KW-0675">Receptor</keyword>
<dbReference type="Pfam" id="PF13715">
    <property type="entry name" value="CarbopepD_reg_2"/>
    <property type="match status" value="1"/>
</dbReference>
<keyword evidence="6 11" id="KW-0798">TonB box</keyword>
<gene>
    <name evidence="15" type="ORF">OO013_13790</name>
</gene>
<evidence type="ECO:0000256" key="2">
    <source>
        <dbReference type="ARBA" id="ARBA00022448"/>
    </source>
</evidence>
<name>A0ABT3RT37_9BACT</name>
<dbReference type="SUPFAM" id="SSF49464">
    <property type="entry name" value="Carboxypeptidase regulatory domain-like"/>
    <property type="match status" value="1"/>
</dbReference>
<dbReference type="InterPro" id="IPR008969">
    <property type="entry name" value="CarboxyPept-like_regulatory"/>
</dbReference>
<dbReference type="InterPro" id="IPR036942">
    <property type="entry name" value="Beta-barrel_TonB_sf"/>
</dbReference>
<keyword evidence="3 10" id="KW-1134">Transmembrane beta strand</keyword>
<evidence type="ECO:0000256" key="3">
    <source>
        <dbReference type="ARBA" id="ARBA00022452"/>
    </source>
</evidence>
<dbReference type="Pfam" id="PF00593">
    <property type="entry name" value="TonB_dep_Rec_b-barrel"/>
    <property type="match status" value="1"/>
</dbReference>
<evidence type="ECO:0000313" key="15">
    <source>
        <dbReference type="EMBL" id="MCX2744949.1"/>
    </source>
</evidence>
<evidence type="ECO:0000259" key="13">
    <source>
        <dbReference type="Pfam" id="PF00593"/>
    </source>
</evidence>
<dbReference type="NCBIfam" id="TIGR04056">
    <property type="entry name" value="OMP_RagA_SusC"/>
    <property type="match status" value="1"/>
</dbReference>
<keyword evidence="9 10" id="KW-0998">Cell outer membrane</keyword>
<sequence length="1066" mass="116032">MRKSLLFLSAFLLLMFQTLAQERTVTGTVTDESGEGIPGVNVIIEGTSTGVVTDISGNYSISVSSSDAVLVFSSVGYATQRVVVGAQNTIDIVMEEDVQQLTEVVVTAFGIEKEKKALAYSVQDVSGEKLENAGTPNTVNAMQGKVAGVQVNQSSGMPGSSSFIRIRGSNSFTGNNQPLFVVDGVPIASNASSSGAVSGTDYSSRALDLNPSDIESISVLKGPTAAALYGSRASNGVVVITTKSGKNLKAGQFKVNLRQSFQVDEVSLTPDLQSTYGQGSGGIYSPTASTSWGPRISNFADPSVNAFADGNGQYVNNVGELVTPRVYDNVSPMFDNGTTSITNLEILGASEKFNYAVSGAYTTQDGIIPTTGMDKINFKLAGDYKLNDKFSSGARINVVVTDIDKLAGGSNLSNVLFTTYWAPRSYDLWGTPFATEADPYQQIHYRGAMDNPRWSLANNSFNEKITRTFGNVYFKYKPLDWITVNYKFGADVFSEQRKEVYALGSGFTGGRTVPPSGGQITELTYNYQQINSNLNMVISKALSDDFYLDFLLGNELIDIRTKSLGVTGNGIVIGGFDQISNTSAQTTTVGTSQQRTVGFFANASLSWRDMLFLNASGRMDYVSNMPEANRSFFYPSIGLGFVFTEPWDGRPEWFNFGKIRGSYAEVGQPGPIQATQVPFLSAGTGTGFTNDGIAFPTFNNLIAYQQSNALRDPNLEPQNVTTWEVGVQLELFNRRLGIDATYFNENSTDQIFTVPLAPSSGYTSILRNAGELENQGWEVVLNLVPLQTQDWEWNITANYTRLRSEVISLAPGVENIFLGGFVTPNVRAYAGSPYPVVFGSRFLRDDEGRVVVDNREFVNGVPNSSYGMPVQNPDDGVIGQVNPDYEVGLSSSLSYKNLTLSVHFDIRVGGQAYAGNTRLQKLYGMDEVTEDRESPYVVEGVKGYYSFDSDGNVVVESEGENDIVIERNQQYWQIAMDAIDESNVYDTDFVRFRELNLTYNFPQSILGGGLIKNLGVFFQARNLALWTKYPNFDPETSVGGASNFQGLEYVNLPQTRSIGGGINVTF</sequence>
<keyword evidence="2 10" id="KW-0813">Transport</keyword>
<evidence type="ECO:0000256" key="4">
    <source>
        <dbReference type="ARBA" id="ARBA00022692"/>
    </source>
</evidence>
<comment type="subcellular location">
    <subcellularLocation>
        <location evidence="1 10">Cell outer membrane</location>
        <topology evidence="1 10">Multi-pass membrane protein</topology>
    </subcellularLocation>
</comment>
<keyword evidence="7 10" id="KW-0472">Membrane</keyword>
<organism evidence="15 16">
    <name type="scientific">Mangrovivirga halotolerans</name>
    <dbReference type="NCBI Taxonomy" id="2993936"/>
    <lineage>
        <taxon>Bacteria</taxon>
        <taxon>Pseudomonadati</taxon>
        <taxon>Bacteroidota</taxon>
        <taxon>Cytophagia</taxon>
        <taxon>Cytophagales</taxon>
        <taxon>Mangrovivirgaceae</taxon>
        <taxon>Mangrovivirga</taxon>
    </lineage>
</organism>
<dbReference type="Pfam" id="PF07715">
    <property type="entry name" value="Plug"/>
    <property type="match status" value="1"/>
</dbReference>
<evidence type="ECO:0000256" key="1">
    <source>
        <dbReference type="ARBA" id="ARBA00004571"/>
    </source>
</evidence>
<dbReference type="NCBIfam" id="TIGR04057">
    <property type="entry name" value="SusC_RagA_signa"/>
    <property type="match status" value="1"/>
</dbReference>